<accession>A0A1F4XYI5</accession>
<evidence type="ECO:0000313" key="1">
    <source>
        <dbReference type="EMBL" id="OGC86638.1"/>
    </source>
</evidence>
<dbReference type="STRING" id="1797245.A2949_00055"/>
<reference evidence="1 2" key="1">
    <citation type="journal article" date="2016" name="Nat. Commun.">
        <title>Thousands of microbial genomes shed light on interconnected biogeochemical processes in an aquifer system.</title>
        <authorList>
            <person name="Anantharaman K."/>
            <person name="Brown C.T."/>
            <person name="Hug L.A."/>
            <person name="Sharon I."/>
            <person name="Castelle C.J."/>
            <person name="Probst A.J."/>
            <person name="Thomas B.C."/>
            <person name="Singh A."/>
            <person name="Wilkins M.J."/>
            <person name="Karaoz U."/>
            <person name="Brodie E.L."/>
            <person name="Williams K.H."/>
            <person name="Hubbard S.S."/>
            <person name="Banfield J.F."/>
        </authorList>
    </citation>
    <scope>NUCLEOTIDE SEQUENCE [LARGE SCALE GENOMIC DNA]</scope>
</reference>
<dbReference type="Proteomes" id="UP000178585">
    <property type="component" value="Unassembled WGS sequence"/>
</dbReference>
<protein>
    <submittedName>
        <fullName evidence="1">Uncharacterized protein</fullName>
    </submittedName>
</protein>
<evidence type="ECO:0000313" key="2">
    <source>
        <dbReference type="Proteomes" id="UP000178585"/>
    </source>
</evidence>
<sequence>MMGAKPNHSPRQFFVECPKCGTYRISEHTARKFLTPRLRAKLDDRLRKNAVGARLKFKGGCPNCEPNATHEVELIALTPRRMH</sequence>
<comment type="caution">
    <text evidence="1">The sequence shown here is derived from an EMBL/GenBank/DDBJ whole genome shotgun (WGS) entry which is preliminary data.</text>
</comment>
<organism evidence="1 2">
    <name type="scientific">Candidatus Adlerbacteria bacterium RIFCSPLOWO2_01_FULL_54_21b</name>
    <dbReference type="NCBI Taxonomy" id="1797245"/>
    <lineage>
        <taxon>Bacteria</taxon>
        <taxon>Candidatus Adleribacteriota</taxon>
    </lineage>
</organism>
<dbReference type="AlphaFoldDB" id="A0A1F4XYI5"/>
<proteinExistence type="predicted"/>
<dbReference type="EMBL" id="MEWZ01000018">
    <property type="protein sequence ID" value="OGC86638.1"/>
    <property type="molecule type" value="Genomic_DNA"/>
</dbReference>
<gene>
    <name evidence="1" type="ORF">A2949_00055</name>
</gene>
<name>A0A1F4XYI5_9BACT</name>